<proteinExistence type="predicted"/>
<evidence type="ECO:0000313" key="2">
    <source>
        <dbReference type="EMBL" id="GFS18755.1"/>
    </source>
</evidence>
<dbReference type="AlphaFoldDB" id="A0AAV4JAC7"/>
<reference evidence="2 3" key="1">
    <citation type="journal article" date="2021" name="Elife">
        <title>Chloroplast acquisition without the gene transfer in kleptoplastic sea slugs, Plakobranchus ocellatus.</title>
        <authorList>
            <person name="Maeda T."/>
            <person name="Takahashi S."/>
            <person name="Yoshida T."/>
            <person name="Shimamura S."/>
            <person name="Takaki Y."/>
            <person name="Nagai Y."/>
            <person name="Toyoda A."/>
            <person name="Suzuki Y."/>
            <person name="Arimoto A."/>
            <person name="Ishii H."/>
            <person name="Satoh N."/>
            <person name="Nishiyama T."/>
            <person name="Hasebe M."/>
            <person name="Maruyama T."/>
            <person name="Minagawa J."/>
            <person name="Obokata J."/>
            <person name="Shigenobu S."/>
        </authorList>
    </citation>
    <scope>NUCLEOTIDE SEQUENCE [LARGE SCALE GENOMIC DNA]</scope>
</reference>
<evidence type="ECO:0000256" key="1">
    <source>
        <dbReference type="SAM" id="MobiDB-lite"/>
    </source>
</evidence>
<feature type="region of interest" description="Disordered" evidence="1">
    <location>
        <begin position="69"/>
        <end position="97"/>
    </location>
</feature>
<sequence length="165" mass="18947">MTVSGFLDVDLHCNQDGGTALRLDAFKAHFWPYGQNPGPFCFTASPREWGIMRVLCSFRWALSLGHVRETNRSSSTPEMQKGAANRNKDGEKDRKKIEELKRLLAEEKKASKEAVSKLHRELYRQRQTSPANSVVSQHESLFKPEYLLRPESLLKPECLFKHECL</sequence>
<evidence type="ECO:0000313" key="3">
    <source>
        <dbReference type="Proteomes" id="UP000762676"/>
    </source>
</evidence>
<name>A0AAV4JAC7_9GAST</name>
<comment type="caution">
    <text evidence="2">The sequence shown here is derived from an EMBL/GenBank/DDBJ whole genome shotgun (WGS) entry which is preliminary data.</text>
</comment>
<organism evidence="2 3">
    <name type="scientific">Elysia marginata</name>
    <dbReference type="NCBI Taxonomy" id="1093978"/>
    <lineage>
        <taxon>Eukaryota</taxon>
        <taxon>Metazoa</taxon>
        <taxon>Spiralia</taxon>
        <taxon>Lophotrochozoa</taxon>
        <taxon>Mollusca</taxon>
        <taxon>Gastropoda</taxon>
        <taxon>Heterobranchia</taxon>
        <taxon>Euthyneura</taxon>
        <taxon>Panpulmonata</taxon>
        <taxon>Sacoglossa</taxon>
        <taxon>Placobranchoidea</taxon>
        <taxon>Plakobranchidae</taxon>
        <taxon>Elysia</taxon>
    </lineage>
</organism>
<feature type="compositionally biased region" description="Basic and acidic residues" evidence="1">
    <location>
        <begin position="86"/>
        <end position="97"/>
    </location>
</feature>
<keyword evidence="3" id="KW-1185">Reference proteome</keyword>
<dbReference type="EMBL" id="BMAT01003011">
    <property type="protein sequence ID" value="GFS18755.1"/>
    <property type="molecule type" value="Genomic_DNA"/>
</dbReference>
<protein>
    <submittedName>
        <fullName evidence="2">Uncharacterized protein</fullName>
    </submittedName>
</protein>
<gene>
    <name evidence="2" type="ORF">ElyMa_001530300</name>
</gene>
<dbReference type="Proteomes" id="UP000762676">
    <property type="component" value="Unassembled WGS sequence"/>
</dbReference>
<accession>A0AAV4JAC7</accession>